<keyword evidence="13" id="KW-1185">Reference proteome</keyword>
<organism evidence="2 8">
    <name type="scientific">Brevibacterium aurantiacum</name>
    <dbReference type="NCBI Taxonomy" id="273384"/>
    <lineage>
        <taxon>Bacteria</taxon>
        <taxon>Bacillati</taxon>
        <taxon>Actinomycetota</taxon>
        <taxon>Actinomycetes</taxon>
        <taxon>Micrococcales</taxon>
        <taxon>Brevibacteriaceae</taxon>
        <taxon>Brevibacterium</taxon>
    </lineage>
</organism>
<evidence type="ECO:0000313" key="13">
    <source>
        <dbReference type="Proteomes" id="UP000234525"/>
    </source>
</evidence>
<dbReference type="Proteomes" id="UP000234525">
    <property type="component" value="Unassembled WGS sequence"/>
</dbReference>
<evidence type="ECO:0000313" key="10">
    <source>
        <dbReference type="Proteomes" id="UP000218620"/>
    </source>
</evidence>
<reference evidence="9 10" key="3">
    <citation type="journal article" date="2017" name="Elife">
        <title>Extensive horizontal gene transfer in cheese-associated bacteria.</title>
        <authorList>
            <person name="Bonham K.S."/>
            <person name="Wolfe B.E."/>
            <person name="Dutton R.J."/>
        </authorList>
    </citation>
    <scope>NUCLEOTIDE SEQUENCE [LARGE SCALE GENOMIC DNA]</scope>
    <source>
        <strain evidence="4 9">947_7</strain>
        <strain evidence="3 10">962_8</strain>
    </source>
</reference>
<reference evidence="11 13" key="4">
    <citation type="submission" date="2017-03" db="EMBL/GenBank/DDBJ databases">
        <authorList>
            <person name="Monnet C."/>
        </authorList>
    </citation>
    <scope>NUCLEOTIDE SEQUENCE [LARGE SCALE GENOMIC DNA]</scope>
    <source>
        <strain evidence="13">ATCC 9175</strain>
        <strain evidence="11">CNRZ 920</strain>
    </source>
</reference>
<accession>A0A1D7W7K1</accession>
<dbReference type="AlphaFoldDB" id="A0A1D7W7K1"/>
<evidence type="ECO:0000313" key="9">
    <source>
        <dbReference type="Proteomes" id="UP000217564"/>
    </source>
</evidence>
<dbReference type="EMBL" id="CP017150">
    <property type="protein sequence ID" value="AOP55026.1"/>
    <property type="molecule type" value="Genomic_DNA"/>
</dbReference>
<sequence>MEWDGSGAQPLQVGSSGSVSGGATKKKPGKKTCIHNVNSGISFKGAIVHVKQLVTGVVTYKNTKYTIQVGDE</sequence>
<protein>
    <submittedName>
        <fullName evidence="2">Uncharacterized protein</fullName>
    </submittedName>
</protein>
<dbReference type="Proteomes" id="UP000234289">
    <property type="component" value="Unassembled WGS sequence"/>
</dbReference>
<accession>A0A2A3Z8B4</accession>
<dbReference type="EMBL" id="NRGP01000005">
    <property type="protein sequence ID" value="PCC47721.1"/>
    <property type="molecule type" value="Genomic_DNA"/>
</dbReference>
<reference evidence="5 12" key="5">
    <citation type="submission" date="2017-03" db="EMBL/GenBank/DDBJ databases">
        <authorList>
            <person name="Afonso C.L."/>
            <person name="Miller P.J."/>
            <person name="Scott M.A."/>
            <person name="Spackman E."/>
            <person name="Goraichik I."/>
            <person name="Dimitrov K.M."/>
            <person name="Suarez D.L."/>
            <person name="Swayne D.E."/>
        </authorList>
    </citation>
    <scope>NUCLEOTIDE SEQUENCE [LARGE SCALE GENOMIC DNA]</scope>
    <source>
        <strain evidence="5">6</strain>
        <strain evidence="12">6(3)</strain>
        <strain evidence="6">ATCC 9175</strain>
        <strain evidence="7">CNRZ 920</strain>
    </source>
</reference>
<evidence type="ECO:0000256" key="1">
    <source>
        <dbReference type="SAM" id="MobiDB-lite"/>
    </source>
</evidence>
<evidence type="ECO:0000313" key="4">
    <source>
        <dbReference type="EMBL" id="PCC47721.1"/>
    </source>
</evidence>
<reference evidence="8" key="2">
    <citation type="submission" date="2016-09" db="EMBL/GenBank/DDBJ databases">
        <title>Complete Genome Sequence of Brevibacterium linens SMQ-1335.</title>
        <authorList>
            <person name="de Melo A.G."/>
            <person name="Labrie S.J."/>
            <person name="Dumaresq J."/>
            <person name="Roberts R.J."/>
            <person name="Tremblay D.M."/>
            <person name="Moineau S."/>
        </authorList>
    </citation>
    <scope>NUCLEOTIDE SEQUENCE [LARGE SCALE GENOMIC DNA]</scope>
    <source>
        <strain evidence="8">SMQ-1335</strain>
    </source>
</reference>
<evidence type="ECO:0000313" key="7">
    <source>
        <dbReference type="EMBL" id="SMY01455.1"/>
    </source>
</evidence>
<feature type="compositionally biased region" description="Low complexity" evidence="1">
    <location>
        <begin position="13"/>
        <end position="23"/>
    </location>
</feature>
<accession>A0A2H1I004</accession>
<evidence type="ECO:0000313" key="2">
    <source>
        <dbReference type="EMBL" id="AOP55026.1"/>
    </source>
</evidence>
<dbReference type="Proteomes" id="UP000234327">
    <property type="component" value="Unassembled WGS sequence"/>
</dbReference>
<reference evidence="2" key="1">
    <citation type="submission" date="2016-09" db="EMBL/GenBank/DDBJ databases">
        <title>Complete Genome Sequence of Brevibacterium aurantiacum SMQ-1335.</title>
        <authorList>
            <person name="de Melo A.G."/>
            <person name="Labrie S.J."/>
            <person name="Dumaresq J."/>
            <person name="Roberts R.J."/>
            <person name="Tremblay D.M."/>
            <person name="Moineau S."/>
        </authorList>
    </citation>
    <scope>NUCLEOTIDE SEQUENCE</scope>
    <source>
        <strain evidence="2">SMQ-1335</strain>
    </source>
</reference>
<name>A0A1D7W7K1_BREAU</name>
<dbReference type="EMBL" id="FXZG01000031">
    <property type="protein sequence ID" value="SMY01455.1"/>
    <property type="molecule type" value="Genomic_DNA"/>
</dbReference>
<dbReference type="OrthoDB" id="9910552at2"/>
<dbReference type="EMBL" id="FXZB01000004">
    <property type="protein sequence ID" value="SMX68515.1"/>
    <property type="molecule type" value="Genomic_DNA"/>
</dbReference>
<evidence type="ECO:0000313" key="5">
    <source>
        <dbReference type="EMBL" id="SMX62943.1"/>
    </source>
</evidence>
<evidence type="ECO:0000313" key="12">
    <source>
        <dbReference type="Proteomes" id="UP000234327"/>
    </source>
</evidence>
<dbReference type="KEGG" id="blin:BLSMQ_3326"/>
<evidence type="ECO:0000313" key="6">
    <source>
        <dbReference type="EMBL" id="SMX68515.1"/>
    </source>
</evidence>
<dbReference type="Proteomes" id="UP000217564">
    <property type="component" value="Unassembled WGS sequence"/>
</dbReference>
<feature type="region of interest" description="Disordered" evidence="1">
    <location>
        <begin position="1"/>
        <end position="31"/>
    </location>
</feature>
<dbReference type="Proteomes" id="UP000218620">
    <property type="component" value="Unassembled WGS sequence"/>
</dbReference>
<evidence type="ECO:0000313" key="8">
    <source>
        <dbReference type="Proteomes" id="UP000094793"/>
    </source>
</evidence>
<evidence type="ECO:0000313" key="11">
    <source>
        <dbReference type="Proteomes" id="UP000234289"/>
    </source>
</evidence>
<dbReference type="Proteomes" id="UP000094793">
    <property type="component" value="Chromosome"/>
</dbReference>
<dbReference type="EMBL" id="NRGQ01000018">
    <property type="protein sequence ID" value="PCC42370.1"/>
    <property type="molecule type" value="Genomic_DNA"/>
</dbReference>
<gene>
    <name evidence="6" type="ORF">BAUR9175_00729</name>
    <name evidence="7" type="ORF">BAUR920_03418</name>
    <name evidence="5" type="ORF">BAURA63_00157</name>
    <name evidence="2" type="ORF">BLSMQ_3326</name>
    <name evidence="4" type="ORF">CIK64_04330</name>
    <name evidence="3" type="ORF">CIK65_11530</name>
</gene>
<evidence type="ECO:0000313" key="3">
    <source>
        <dbReference type="EMBL" id="PCC42370.1"/>
    </source>
</evidence>
<proteinExistence type="predicted"/>
<dbReference type="EMBL" id="FXYZ01000001">
    <property type="protein sequence ID" value="SMX62943.1"/>
    <property type="molecule type" value="Genomic_DNA"/>
</dbReference>